<accession>A0ABX2SFU2</accession>
<evidence type="ECO:0000313" key="2">
    <source>
        <dbReference type="Proteomes" id="UP000587211"/>
    </source>
</evidence>
<proteinExistence type="predicted"/>
<sequence length="30" mass="2999">MSQNTVRIVAIIAIAALVLGVFASVISGAL</sequence>
<evidence type="ECO:0000313" key="1">
    <source>
        <dbReference type="EMBL" id="NYI37772.1"/>
    </source>
</evidence>
<reference evidence="1 2" key="1">
    <citation type="submission" date="2020-07" db="EMBL/GenBank/DDBJ databases">
        <title>Sequencing the genomes of 1000 actinobacteria strains.</title>
        <authorList>
            <person name="Klenk H.-P."/>
        </authorList>
    </citation>
    <scope>NUCLEOTIDE SEQUENCE [LARGE SCALE GENOMIC DNA]</scope>
    <source>
        <strain evidence="1 2">DSM 19087</strain>
    </source>
</reference>
<gene>
    <name evidence="1" type="ORF">BJ975_001147</name>
</gene>
<dbReference type="EMBL" id="JACBZN010000001">
    <property type="protein sequence ID" value="NYI37772.1"/>
    <property type="molecule type" value="Genomic_DNA"/>
</dbReference>
<name>A0ABX2SFU2_9ACTN</name>
<organism evidence="1 2">
    <name type="scientific">Aeromicrobium tamlense</name>
    <dbReference type="NCBI Taxonomy" id="375541"/>
    <lineage>
        <taxon>Bacteria</taxon>
        <taxon>Bacillati</taxon>
        <taxon>Actinomycetota</taxon>
        <taxon>Actinomycetes</taxon>
        <taxon>Propionibacteriales</taxon>
        <taxon>Nocardioidaceae</taxon>
        <taxon>Aeromicrobium</taxon>
    </lineage>
</organism>
<keyword evidence="2" id="KW-1185">Reference proteome</keyword>
<dbReference type="Proteomes" id="UP000587211">
    <property type="component" value="Unassembled WGS sequence"/>
</dbReference>
<comment type="caution">
    <text evidence="1">The sequence shown here is derived from an EMBL/GenBank/DDBJ whole genome shotgun (WGS) entry which is preliminary data.</text>
</comment>
<protein>
    <submittedName>
        <fullName evidence="1">Uncharacterized protein</fullName>
    </submittedName>
</protein>